<dbReference type="Gene3D" id="3.40.50.880">
    <property type="match status" value="2"/>
</dbReference>
<dbReference type="Gene3D" id="3.40.50.410">
    <property type="entry name" value="von Willebrand factor, type A domain"/>
    <property type="match status" value="1"/>
</dbReference>
<evidence type="ECO:0000256" key="2">
    <source>
        <dbReference type="SAM" id="Phobius"/>
    </source>
</evidence>
<proteinExistence type="predicted"/>
<dbReference type="RefSeq" id="WP_097651326.1">
    <property type="nucleotide sequence ID" value="NZ_LYXE01000059.1"/>
</dbReference>
<evidence type="ECO:0000256" key="1">
    <source>
        <dbReference type="SAM" id="MobiDB-lite"/>
    </source>
</evidence>
<sequence>MITLSFIYPAALLLLGLLPLLWLFAWATRAPNLVRLGRRRFGALLVLRSLMLLALVLALAGTQLVRPSEQTAVVFLLDGSDSFAPALREEALAYVNQAMEAGEPTDRAAMVVFGADPAVERAAVPVAPLNRVTSVVTPSRTNIAEAIQLGLALLPADAQKRIVLLSDGVENTGRAVEAARIAALRGVPIEVVPFVATSGPDLLVTALDVPATAREGQSLPLTVRFQSNVATTARVELLADGELVAVEEALPVAVGAGTLQFNLPVGEAGFRRFEVRMTSPVDTQALNNRATAFTQVEGPPRVLIVASAEDRAAPLRAALEAGEVRVEVRAPAQVPAQVTQLRQFAAVFLVDVPAPALAPEVQRALTIYVREQGGGLAMIGGTEAFGAGGWRRTPLAEILPVDLNPRSQEERPDLALVLVLDRSGSMSDTAGPGRNRLDLAKDAVILATQGLAEQDQLGIFVFDDVAQTVLPLQPFTDLLLVEEALGRISIGGGTNIRAGVALGADALDAVDARVKHLILLTDGLDSSNYTDLIDRMRADGSTITIVSIGGEANPSLEGLAERGGGAFYRVLQAQDVPAIFLNETIRVAGRDLVEERFLPAIVLNAPPIRGLGPLPPLNGYNATAARPAARTLLVAPDGEPLLAVWQVGLGRVLAWTSDLKAQWATDWLAWEGFAPFATGLVDAVLPPASSGRMSLEARAEGSEILLDLFVFGEDGRMALTGEVTGRLLDPAERGVPVAFRQVGPGRFRAVVPAPDPGVYLAQVTASDLQGEVFATTSAGVAVSYSPEYAPSIDGQVLLNDLAAVTGGRVAPPPASLFEPAGQRVGRVNEIGLPLLWLALVLLPFDIALRRLFLRQIELPALFKRRRRSTSSGAEVGLDPALIRLRTARTQPSTPPSARDNAAASTPSTAALPDPREQPAPSPSRPTRTSPNSDDDTLATLLAARQRRK</sequence>
<dbReference type="Pfam" id="PF07090">
    <property type="entry name" value="GATase1_like"/>
    <property type="match status" value="1"/>
</dbReference>
<dbReference type="CDD" id="cd00198">
    <property type="entry name" value="vWFA"/>
    <property type="match status" value="1"/>
</dbReference>
<evidence type="ECO:0000313" key="5">
    <source>
        <dbReference type="Proteomes" id="UP000220922"/>
    </source>
</evidence>
<dbReference type="Pfam" id="PF00092">
    <property type="entry name" value="VWA"/>
    <property type="match status" value="1"/>
</dbReference>
<dbReference type="SUPFAM" id="SSF53300">
    <property type="entry name" value="vWA-like"/>
    <property type="match status" value="2"/>
</dbReference>
<dbReference type="PANTHER" id="PTHR37947:SF2">
    <property type="entry name" value="VON WILLEBRAND FACTOR TYPE A"/>
    <property type="match status" value="1"/>
</dbReference>
<feature type="compositionally biased region" description="Low complexity" evidence="1">
    <location>
        <begin position="901"/>
        <end position="912"/>
    </location>
</feature>
<comment type="caution">
    <text evidence="4">The sequence shown here is derived from an EMBL/GenBank/DDBJ whole genome shotgun (WGS) entry which is preliminary data.</text>
</comment>
<keyword evidence="5" id="KW-1185">Reference proteome</keyword>
<dbReference type="InterPro" id="IPR029062">
    <property type="entry name" value="Class_I_gatase-like"/>
</dbReference>
<dbReference type="InterPro" id="IPR010768">
    <property type="entry name" value="GATase1-like"/>
</dbReference>
<feature type="domain" description="VWFA" evidence="3">
    <location>
        <begin position="72"/>
        <end position="250"/>
    </location>
</feature>
<dbReference type="Pfam" id="PF13519">
    <property type="entry name" value="VWA_2"/>
    <property type="match status" value="1"/>
</dbReference>
<name>A0A2H3L5G0_9CHLR</name>
<feature type="region of interest" description="Disordered" evidence="1">
    <location>
        <begin position="881"/>
        <end position="948"/>
    </location>
</feature>
<dbReference type="OrthoDB" id="9781333at2"/>
<evidence type="ECO:0000313" key="4">
    <source>
        <dbReference type="EMBL" id="PDW00128.1"/>
    </source>
</evidence>
<gene>
    <name evidence="4" type="ORF">A9Q02_10975</name>
</gene>
<feature type="transmembrane region" description="Helical" evidence="2">
    <location>
        <begin position="41"/>
        <end position="61"/>
    </location>
</feature>
<dbReference type="PROSITE" id="PS50234">
    <property type="entry name" value="VWFA"/>
    <property type="match status" value="2"/>
</dbReference>
<feature type="transmembrane region" description="Helical" evidence="2">
    <location>
        <begin position="6"/>
        <end position="29"/>
    </location>
</feature>
<dbReference type="InterPro" id="IPR036465">
    <property type="entry name" value="vWFA_dom_sf"/>
</dbReference>
<dbReference type="SMART" id="SM00327">
    <property type="entry name" value="VWA"/>
    <property type="match status" value="2"/>
</dbReference>
<protein>
    <recommendedName>
        <fullName evidence="3">VWFA domain-containing protein</fullName>
    </recommendedName>
</protein>
<dbReference type="AlphaFoldDB" id="A0A2H3L5G0"/>
<accession>A0A2H3L5G0</accession>
<dbReference type="InterPro" id="IPR002035">
    <property type="entry name" value="VWF_A"/>
</dbReference>
<dbReference type="PANTHER" id="PTHR37947">
    <property type="entry name" value="BLL2462 PROTEIN"/>
    <property type="match status" value="1"/>
</dbReference>
<reference evidence="4 5" key="1">
    <citation type="submission" date="2016-05" db="EMBL/GenBank/DDBJ databases">
        <authorList>
            <person name="Lavstsen T."/>
            <person name="Jespersen J.S."/>
        </authorList>
    </citation>
    <scope>NUCLEOTIDE SEQUENCE [LARGE SCALE GENOMIC DNA]</scope>
    <source>
        <strain evidence="4 5">B7-9</strain>
    </source>
</reference>
<dbReference type="SUPFAM" id="SSF52317">
    <property type="entry name" value="Class I glutamine amidotransferase-like"/>
    <property type="match status" value="1"/>
</dbReference>
<feature type="domain" description="VWFA" evidence="3">
    <location>
        <begin position="415"/>
        <end position="588"/>
    </location>
</feature>
<evidence type="ECO:0000259" key="3">
    <source>
        <dbReference type="PROSITE" id="PS50234"/>
    </source>
</evidence>
<organism evidence="4 5">
    <name type="scientific">Candidatus Chloroploca asiatica</name>
    <dbReference type="NCBI Taxonomy" id="1506545"/>
    <lineage>
        <taxon>Bacteria</taxon>
        <taxon>Bacillati</taxon>
        <taxon>Chloroflexota</taxon>
        <taxon>Chloroflexia</taxon>
        <taxon>Chloroflexales</taxon>
        <taxon>Chloroflexineae</taxon>
        <taxon>Oscillochloridaceae</taxon>
        <taxon>Candidatus Chloroploca</taxon>
    </lineage>
</organism>
<dbReference type="Proteomes" id="UP000220922">
    <property type="component" value="Unassembled WGS sequence"/>
</dbReference>
<keyword evidence="2" id="KW-1133">Transmembrane helix</keyword>
<keyword evidence="2" id="KW-0472">Membrane</keyword>
<keyword evidence="2" id="KW-0812">Transmembrane</keyword>
<dbReference type="EMBL" id="LYXE01000059">
    <property type="protein sequence ID" value="PDW00128.1"/>
    <property type="molecule type" value="Genomic_DNA"/>
</dbReference>